<dbReference type="EMBL" id="JASCZI010120952">
    <property type="protein sequence ID" value="MED6158132.1"/>
    <property type="molecule type" value="Genomic_DNA"/>
</dbReference>
<reference evidence="1 2" key="1">
    <citation type="journal article" date="2023" name="Plants (Basel)">
        <title>Bridging the Gap: Combining Genomics and Transcriptomics Approaches to Understand Stylosanthes scabra, an Orphan Legume from the Brazilian Caatinga.</title>
        <authorList>
            <person name="Ferreira-Neto J.R.C."/>
            <person name="da Silva M.D."/>
            <person name="Binneck E."/>
            <person name="de Melo N.F."/>
            <person name="da Silva R.H."/>
            <person name="de Melo A.L.T.M."/>
            <person name="Pandolfi V."/>
            <person name="Bustamante F.O."/>
            <person name="Brasileiro-Vidal A.C."/>
            <person name="Benko-Iseppon A.M."/>
        </authorList>
    </citation>
    <scope>NUCLEOTIDE SEQUENCE [LARGE SCALE GENOMIC DNA]</scope>
    <source>
        <tissue evidence="1">Leaves</tissue>
    </source>
</reference>
<organism evidence="1 2">
    <name type="scientific">Stylosanthes scabra</name>
    <dbReference type="NCBI Taxonomy" id="79078"/>
    <lineage>
        <taxon>Eukaryota</taxon>
        <taxon>Viridiplantae</taxon>
        <taxon>Streptophyta</taxon>
        <taxon>Embryophyta</taxon>
        <taxon>Tracheophyta</taxon>
        <taxon>Spermatophyta</taxon>
        <taxon>Magnoliopsida</taxon>
        <taxon>eudicotyledons</taxon>
        <taxon>Gunneridae</taxon>
        <taxon>Pentapetalae</taxon>
        <taxon>rosids</taxon>
        <taxon>fabids</taxon>
        <taxon>Fabales</taxon>
        <taxon>Fabaceae</taxon>
        <taxon>Papilionoideae</taxon>
        <taxon>50 kb inversion clade</taxon>
        <taxon>dalbergioids sensu lato</taxon>
        <taxon>Dalbergieae</taxon>
        <taxon>Pterocarpus clade</taxon>
        <taxon>Stylosanthes</taxon>
    </lineage>
</organism>
<dbReference type="Proteomes" id="UP001341840">
    <property type="component" value="Unassembled WGS sequence"/>
</dbReference>
<name>A0ABU6UA75_9FABA</name>
<evidence type="ECO:0000313" key="1">
    <source>
        <dbReference type="EMBL" id="MED6158132.1"/>
    </source>
</evidence>
<accession>A0ABU6UA75</accession>
<evidence type="ECO:0000313" key="2">
    <source>
        <dbReference type="Proteomes" id="UP001341840"/>
    </source>
</evidence>
<protein>
    <submittedName>
        <fullName evidence="1">Uncharacterized protein</fullName>
    </submittedName>
</protein>
<gene>
    <name evidence="1" type="ORF">PIB30_029929</name>
</gene>
<keyword evidence="2" id="KW-1185">Reference proteome</keyword>
<sequence length="85" mass="9856">MRTAMDCAWTLDGAMDNCVYTLSLASRNGWLLIDYVTMCMLEIDEDISTHWLKDFENGLPNRFCGTPSRLHLQDFINCLRSSRFD</sequence>
<proteinExistence type="predicted"/>
<comment type="caution">
    <text evidence="1">The sequence shown here is derived from an EMBL/GenBank/DDBJ whole genome shotgun (WGS) entry which is preliminary data.</text>
</comment>